<dbReference type="AlphaFoldDB" id="A0A7Y9AS35"/>
<dbReference type="RefSeq" id="WP_179748634.1">
    <property type="nucleotide sequence ID" value="NZ_BAAAGN010000002.1"/>
</dbReference>
<dbReference type="InterPro" id="IPR045597">
    <property type="entry name" value="DUF6458"/>
</dbReference>
<accession>A0A7Y9AS35</accession>
<feature type="domain" description="DUF6458" evidence="3">
    <location>
        <begin position="1"/>
        <end position="61"/>
    </location>
</feature>
<keyword evidence="5" id="KW-1185">Reference proteome</keyword>
<evidence type="ECO:0000256" key="2">
    <source>
        <dbReference type="SAM" id="Phobius"/>
    </source>
</evidence>
<evidence type="ECO:0000256" key="1">
    <source>
        <dbReference type="SAM" id="MobiDB-lite"/>
    </source>
</evidence>
<keyword evidence="2" id="KW-0472">Membrane</keyword>
<dbReference type="EMBL" id="JACCBB010000001">
    <property type="protein sequence ID" value="NYD20782.1"/>
    <property type="molecule type" value="Genomic_DNA"/>
</dbReference>
<dbReference type="Proteomes" id="UP000521922">
    <property type="component" value="Unassembled WGS sequence"/>
</dbReference>
<comment type="caution">
    <text evidence="4">The sequence shown here is derived from an EMBL/GenBank/DDBJ whole genome shotgun (WGS) entry which is preliminary data.</text>
</comment>
<feature type="transmembrane region" description="Helical" evidence="2">
    <location>
        <begin position="34"/>
        <end position="51"/>
    </location>
</feature>
<keyword evidence="2" id="KW-1133">Transmembrane helix</keyword>
<protein>
    <recommendedName>
        <fullName evidence="3">DUF6458 domain-containing protein</fullName>
    </recommendedName>
</protein>
<organism evidence="4 5">
    <name type="scientific">Kineococcus aurantiacus</name>
    <dbReference type="NCBI Taxonomy" id="37633"/>
    <lineage>
        <taxon>Bacteria</taxon>
        <taxon>Bacillati</taxon>
        <taxon>Actinomycetota</taxon>
        <taxon>Actinomycetes</taxon>
        <taxon>Kineosporiales</taxon>
        <taxon>Kineosporiaceae</taxon>
        <taxon>Kineococcus</taxon>
    </lineage>
</organism>
<proteinExistence type="predicted"/>
<reference evidence="4 5" key="1">
    <citation type="submission" date="2020-07" db="EMBL/GenBank/DDBJ databases">
        <title>Sequencing the genomes of 1000 actinobacteria strains.</title>
        <authorList>
            <person name="Klenk H.-P."/>
        </authorList>
    </citation>
    <scope>NUCLEOTIDE SEQUENCE [LARGE SCALE GENOMIC DNA]</scope>
    <source>
        <strain evidence="4 5">DSM 7487</strain>
    </source>
</reference>
<feature type="compositionally biased region" description="Low complexity" evidence="1">
    <location>
        <begin position="58"/>
        <end position="77"/>
    </location>
</feature>
<keyword evidence="2" id="KW-0812">Transmembrane</keyword>
<evidence type="ECO:0000313" key="5">
    <source>
        <dbReference type="Proteomes" id="UP000521922"/>
    </source>
</evidence>
<evidence type="ECO:0000259" key="3">
    <source>
        <dbReference type="Pfam" id="PF20059"/>
    </source>
</evidence>
<sequence>MRFGNHLRLFTLGAVLAFAVHVDLDVVEVATVGRILMVAAVAGALAEAVLLRRARAARTASAPAPARPVVRTTAAPAWSAERTRPFTPHRLPHQES</sequence>
<gene>
    <name evidence="4" type="ORF">BJ968_000322</name>
</gene>
<feature type="region of interest" description="Disordered" evidence="1">
    <location>
        <begin position="58"/>
        <end position="96"/>
    </location>
</feature>
<name>A0A7Y9AS35_9ACTN</name>
<dbReference type="Pfam" id="PF20059">
    <property type="entry name" value="DUF6458"/>
    <property type="match status" value="1"/>
</dbReference>
<evidence type="ECO:0000313" key="4">
    <source>
        <dbReference type="EMBL" id="NYD20782.1"/>
    </source>
</evidence>